<feature type="transmembrane region" description="Helical" evidence="6">
    <location>
        <begin position="102"/>
        <end position="129"/>
    </location>
</feature>
<feature type="transmembrane region" description="Helical" evidence="6">
    <location>
        <begin position="196"/>
        <end position="212"/>
    </location>
</feature>
<evidence type="ECO:0000256" key="6">
    <source>
        <dbReference type="SAM" id="Phobius"/>
    </source>
</evidence>
<dbReference type="PANTHER" id="PTHR31154">
    <property type="entry name" value="MEMBRANE TRANSPORTER PROTEIN"/>
    <property type="match status" value="1"/>
</dbReference>
<feature type="transmembrane region" description="Helical" evidence="6">
    <location>
        <begin position="308"/>
        <end position="324"/>
    </location>
</feature>
<dbReference type="GO" id="GO:0016020">
    <property type="term" value="C:membrane"/>
    <property type="evidence" value="ECO:0007669"/>
    <property type="project" value="UniProtKB-SubCell"/>
</dbReference>
<feature type="transmembrane region" description="Helical" evidence="6">
    <location>
        <begin position="331"/>
        <end position="349"/>
    </location>
</feature>
<dbReference type="AlphaFoldDB" id="A0A158QXF8"/>
<protein>
    <submittedName>
        <fullName evidence="9">Calmodulin</fullName>
    </submittedName>
</protein>
<reference evidence="7 8" key="2">
    <citation type="submission" date="2018-11" db="EMBL/GenBank/DDBJ databases">
        <authorList>
            <consortium name="Pathogen Informatics"/>
        </authorList>
    </citation>
    <scope>NUCLEOTIDE SEQUENCE [LARGE SCALE GENOMIC DNA]</scope>
</reference>
<organism evidence="9">
    <name type="scientific">Nippostrongylus brasiliensis</name>
    <name type="common">Rat hookworm</name>
    <dbReference type="NCBI Taxonomy" id="27835"/>
    <lineage>
        <taxon>Eukaryota</taxon>
        <taxon>Metazoa</taxon>
        <taxon>Ecdysozoa</taxon>
        <taxon>Nematoda</taxon>
        <taxon>Chromadorea</taxon>
        <taxon>Rhabditida</taxon>
        <taxon>Rhabditina</taxon>
        <taxon>Rhabditomorpha</taxon>
        <taxon>Strongyloidea</taxon>
        <taxon>Heligmosomidae</taxon>
        <taxon>Nippostrongylus</taxon>
    </lineage>
</organism>
<proteinExistence type="predicted"/>
<dbReference type="OMA" id="EAEHECK"/>
<comment type="subcellular location">
    <subcellularLocation>
        <location evidence="1">Membrane</location>
        <topology evidence="1">Multi-pass membrane protein</topology>
    </subcellularLocation>
</comment>
<evidence type="ECO:0000313" key="9">
    <source>
        <dbReference type="WBParaSite" id="NBR_0000676601-mRNA-1"/>
    </source>
</evidence>
<feature type="transmembrane region" description="Helical" evidence="6">
    <location>
        <begin position="232"/>
        <end position="265"/>
    </location>
</feature>
<evidence type="ECO:0000313" key="8">
    <source>
        <dbReference type="Proteomes" id="UP000271162"/>
    </source>
</evidence>
<evidence type="ECO:0000313" key="7">
    <source>
        <dbReference type="EMBL" id="VDL70356.1"/>
    </source>
</evidence>
<reference evidence="9" key="1">
    <citation type="submission" date="2016-04" db="UniProtKB">
        <authorList>
            <consortium name="WormBaseParasite"/>
        </authorList>
    </citation>
    <scope>IDENTIFICATION</scope>
</reference>
<feature type="transmembrane region" description="Helical" evidence="6">
    <location>
        <begin position="66"/>
        <end position="82"/>
    </location>
</feature>
<evidence type="ECO:0000256" key="3">
    <source>
        <dbReference type="ARBA" id="ARBA00022989"/>
    </source>
</evidence>
<gene>
    <name evidence="7" type="ORF">NBR_LOCUS6767</name>
</gene>
<dbReference type="InterPro" id="IPR002781">
    <property type="entry name" value="TM_pro_TauE-like"/>
</dbReference>
<dbReference type="Proteomes" id="UP000271162">
    <property type="component" value="Unassembled WGS sequence"/>
</dbReference>
<feature type="region of interest" description="Disordered" evidence="5">
    <location>
        <begin position="396"/>
        <end position="427"/>
    </location>
</feature>
<feature type="transmembrane region" description="Helical" evidence="6">
    <location>
        <begin position="355"/>
        <end position="374"/>
    </location>
</feature>
<evidence type="ECO:0000256" key="4">
    <source>
        <dbReference type="ARBA" id="ARBA00023136"/>
    </source>
</evidence>
<feature type="transmembrane region" description="Helical" evidence="6">
    <location>
        <begin position="166"/>
        <end position="184"/>
    </location>
</feature>
<evidence type="ECO:0000256" key="5">
    <source>
        <dbReference type="SAM" id="MobiDB-lite"/>
    </source>
</evidence>
<evidence type="ECO:0000256" key="1">
    <source>
        <dbReference type="ARBA" id="ARBA00004141"/>
    </source>
</evidence>
<keyword evidence="8" id="KW-1185">Reference proteome</keyword>
<dbReference type="EMBL" id="UYSL01019828">
    <property type="protein sequence ID" value="VDL70356.1"/>
    <property type="molecule type" value="Genomic_DNA"/>
</dbReference>
<evidence type="ECO:0000256" key="2">
    <source>
        <dbReference type="ARBA" id="ARBA00022692"/>
    </source>
</evidence>
<name>A0A158QXF8_NIPBR</name>
<keyword evidence="2 6" id="KW-0812">Transmembrane</keyword>
<keyword evidence="3 6" id="KW-1133">Transmembrane helix</keyword>
<dbReference type="WBParaSite" id="NBR_0000676601-mRNA-1">
    <property type="protein sequence ID" value="NBR_0000676601-mRNA-1"/>
    <property type="gene ID" value="NBR_0000676601"/>
</dbReference>
<sequence length="527" mass="58912">MVAVHPSRDVTIIAASEPKKPLPDQKKDAFFSKYFLAGQQMADPSDREVPPDADFVERFLITKRKYIAFLIPLTVMQVLWWLTAYRYNWFPLFATRWQMPAIMVLGSTVAGMTSEGGGAVAFPFMTLCLHIDPVTARDFSLMIQTFGMGCALFVVLFMGIQIERHSLLFGCLGSIPGMVLGFAFVDDLFDAGQKKMMFVSIWCSFAIALFLLNSQKKRTTYAAIPDFKPWKAVVLVLTGFIGGIFTSFAGSGVDICVFSINTLLFRVSEKTATPTTVVMMGLNSMVGMYTRAVWYGDVSQLTYEYLKVTIPVATMMAPLGSFLGSHFHRQVLACFVYVLEALSVLGFLITQPPLVLVLIGAGIIIIAFAFFYVISRVGERIMTAIERVTFASPAATNEQRRAKKSKTDPRKRQGQHQQQVQKKPKHEEQFARRLQATEILVEAEHECKALAEKEICELENLTFENSVNTAEVEKEVKELEMIVSKHEEFDKFLSDLTDTMDDGVSDPVATFYEALPAIERLLAGLSI</sequence>
<dbReference type="Pfam" id="PF01925">
    <property type="entry name" value="TauE"/>
    <property type="match status" value="1"/>
</dbReference>
<accession>A0A158QXF8</accession>
<feature type="transmembrane region" description="Helical" evidence="6">
    <location>
        <begin position="141"/>
        <end position="160"/>
    </location>
</feature>
<dbReference type="PANTHER" id="PTHR31154:SF4">
    <property type="entry name" value="MEMBRANE TRANSPORTER PROTEIN"/>
    <property type="match status" value="1"/>
</dbReference>
<keyword evidence="4 6" id="KW-0472">Membrane</keyword>